<dbReference type="AlphaFoldDB" id="A0AAV4ATX0"/>
<dbReference type="EMBL" id="BLXT01004163">
    <property type="protein sequence ID" value="GFO10422.1"/>
    <property type="molecule type" value="Genomic_DNA"/>
</dbReference>
<organism evidence="2 3">
    <name type="scientific">Plakobranchus ocellatus</name>
    <dbReference type="NCBI Taxonomy" id="259542"/>
    <lineage>
        <taxon>Eukaryota</taxon>
        <taxon>Metazoa</taxon>
        <taxon>Spiralia</taxon>
        <taxon>Lophotrochozoa</taxon>
        <taxon>Mollusca</taxon>
        <taxon>Gastropoda</taxon>
        <taxon>Heterobranchia</taxon>
        <taxon>Euthyneura</taxon>
        <taxon>Panpulmonata</taxon>
        <taxon>Sacoglossa</taxon>
        <taxon>Placobranchoidea</taxon>
        <taxon>Plakobranchidae</taxon>
        <taxon>Plakobranchus</taxon>
    </lineage>
</organism>
<proteinExistence type="predicted"/>
<name>A0AAV4ATX0_9GAST</name>
<accession>A0AAV4ATX0</accession>
<comment type="caution">
    <text evidence="2">The sequence shown here is derived from an EMBL/GenBank/DDBJ whole genome shotgun (WGS) entry which is preliminary data.</text>
</comment>
<keyword evidence="1" id="KW-1133">Transmembrane helix</keyword>
<reference evidence="2 3" key="1">
    <citation type="journal article" date="2021" name="Elife">
        <title>Chloroplast acquisition without the gene transfer in kleptoplastic sea slugs, Plakobranchus ocellatus.</title>
        <authorList>
            <person name="Maeda T."/>
            <person name="Takahashi S."/>
            <person name="Yoshida T."/>
            <person name="Shimamura S."/>
            <person name="Takaki Y."/>
            <person name="Nagai Y."/>
            <person name="Toyoda A."/>
            <person name="Suzuki Y."/>
            <person name="Arimoto A."/>
            <person name="Ishii H."/>
            <person name="Satoh N."/>
            <person name="Nishiyama T."/>
            <person name="Hasebe M."/>
            <person name="Maruyama T."/>
            <person name="Minagawa J."/>
            <person name="Obokata J."/>
            <person name="Shigenobu S."/>
        </authorList>
    </citation>
    <scope>NUCLEOTIDE SEQUENCE [LARGE SCALE GENOMIC DNA]</scope>
</reference>
<evidence type="ECO:0000313" key="3">
    <source>
        <dbReference type="Proteomes" id="UP000735302"/>
    </source>
</evidence>
<keyword evidence="3" id="KW-1185">Reference proteome</keyword>
<evidence type="ECO:0000256" key="1">
    <source>
        <dbReference type="SAM" id="Phobius"/>
    </source>
</evidence>
<feature type="transmembrane region" description="Helical" evidence="1">
    <location>
        <begin position="25"/>
        <end position="47"/>
    </location>
</feature>
<keyword evidence="1" id="KW-0472">Membrane</keyword>
<dbReference type="Proteomes" id="UP000735302">
    <property type="component" value="Unassembled WGS sequence"/>
</dbReference>
<evidence type="ECO:0000313" key="2">
    <source>
        <dbReference type="EMBL" id="GFO10422.1"/>
    </source>
</evidence>
<keyword evidence="1" id="KW-0812">Transmembrane</keyword>
<sequence length="127" mass="14810">MHDQIMLDKTEEQDWTIHTAYSSDVLINILFMLVLSHLPILYSCTLAKKHSLQLIDRDQERKGLMVFAAIIMESHLPMHHSYVKYSWTLHLDIVTQLPCCRETSLPAITWFPGSGPVRRYCIFLSKH</sequence>
<gene>
    <name evidence="2" type="ORF">PoB_003692700</name>
</gene>
<protein>
    <recommendedName>
        <fullName evidence="4">G-protein coupled receptors family 1 profile domain-containing protein</fullName>
    </recommendedName>
</protein>
<evidence type="ECO:0008006" key="4">
    <source>
        <dbReference type="Google" id="ProtNLM"/>
    </source>
</evidence>